<dbReference type="Proteomes" id="UP000321570">
    <property type="component" value="Unassembled WGS sequence"/>
</dbReference>
<keyword evidence="3 8" id="KW-0808">Transferase</keyword>
<reference evidence="9 10" key="1">
    <citation type="submission" date="2019-07" db="EMBL/GenBank/DDBJ databases">
        <authorList>
            <person name="Jastrzebski P J."/>
            <person name="Paukszto L."/>
            <person name="Jastrzebski P J."/>
        </authorList>
    </citation>
    <scope>NUCLEOTIDE SEQUENCE [LARGE SCALE GENOMIC DNA]</scope>
    <source>
        <strain evidence="9 10">WMS-il1</strain>
    </source>
</reference>
<proteinExistence type="inferred from homology"/>
<evidence type="ECO:0000313" key="9">
    <source>
        <dbReference type="EMBL" id="VUZ38595.1"/>
    </source>
</evidence>
<dbReference type="EMBL" id="CABIJS010000002">
    <property type="protein sequence ID" value="VUZ38595.1"/>
    <property type="molecule type" value="Genomic_DNA"/>
</dbReference>
<sequence length="421" mass="49512">MVRPLKWLDSLNVCRAIYVTLIQSALIYWYLQKNAITEQYNLRQDILYYNTSYFPFIKPYDYFYPEFNPEVVLVFVHIQKTGGTFVESALTRSGVVGFPCRRLRRKTCDCNFKNNIWLFSRFSVGWKCGLHADFTELRECVPEALSRLEHTERPRRLVYFTVLRDPIDRYVSEYLHMNRKHAFWDGSTLRCKGKSPPHNNITCDFANGNLTLISFYRYANCPHSLSNNRQTRMLASLADLDCYTHLNEWTQPIPSNISLSSHQIDLFLSAIDNLAIEMATFGIIEHSVYSQYMYRMVLGLIFKVPFVNKSNDSWTVEAYKTPGYLPQGWRSMSEDRNRLDEAYISFARILFSRRLAARLRAESALPVRWRLQLRRINSNLLISDAYLERVMSQYLTRFLRTEAKRRIRLESAHSLTPVPKS</sequence>
<keyword evidence="6 8" id="KW-0472">Membrane</keyword>
<accession>A0A564XU94</accession>
<dbReference type="InterPro" id="IPR027417">
    <property type="entry name" value="P-loop_NTPase"/>
</dbReference>
<dbReference type="GO" id="GO:0017095">
    <property type="term" value="F:heparan sulfate 6-sulfotransferase activity"/>
    <property type="evidence" value="ECO:0007669"/>
    <property type="project" value="RHEA"/>
</dbReference>
<organism evidence="9 10">
    <name type="scientific">Hymenolepis diminuta</name>
    <name type="common">Rat tapeworm</name>
    <dbReference type="NCBI Taxonomy" id="6216"/>
    <lineage>
        <taxon>Eukaryota</taxon>
        <taxon>Metazoa</taxon>
        <taxon>Spiralia</taxon>
        <taxon>Lophotrochozoa</taxon>
        <taxon>Platyhelminthes</taxon>
        <taxon>Cestoda</taxon>
        <taxon>Eucestoda</taxon>
        <taxon>Cyclophyllidea</taxon>
        <taxon>Hymenolepididae</taxon>
        <taxon>Hymenolepis</taxon>
    </lineage>
</organism>
<evidence type="ECO:0000256" key="5">
    <source>
        <dbReference type="ARBA" id="ARBA00022989"/>
    </source>
</evidence>
<evidence type="ECO:0000256" key="7">
    <source>
        <dbReference type="ARBA" id="ARBA00023180"/>
    </source>
</evidence>
<dbReference type="PANTHER" id="PTHR12812">
    <property type="entry name" value="HEPARAN SULFATE 6-O-SULFOTRANSFERASE 3"/>
    <property type="match status" value="1"/>
</dbReference>
<dbReference type="GO" id="GO:0016020">
    <property type="term" value="C:membrane"/>
    <property type="evidence" value="ECO:0007669"/>
    <property type="project" value="UniProtKB-SubCell"/>
</dbReference>
<evidence type="ECO:0000256" key="8">
    <source>
        <dbReference type="RuleBase" id="RU364122"/>
    </source>
</evidence>
<comment type="similarity">
    <text evidence="2 8">Belongs to the sulfotransferase 6 family.</text>
</comment>
<dbReference type="PANTHER" id="PTHR12812:SF0">
    <property type="entry name" value="HEPARAN-SULFATE 6-O-SULFOTRANSFERASE"/>
    <property type="match status" value="1"/>
</dbReference>
<evidence type="ECO:0000256" key="2">
    <source>
        <dbReference type="ARBA" id="ARBA00010109"/>
    </source>
</evidence>
<dbReference type="Gene3D" id="3.40.50.300">
    <property type="entry name" value="P-loop containing nucleotide triphosphate hydrolases"/>
    <property type="match status" value="1"/>
</dbReference>
<dbReference type="EC" id="2.8.2.-" evidence="8"/>
<dbReference type="AlphaFoldDB" id="A0A564XU94"/>
<evidence type="ECO:0000256" key="3">
    <source>
        <dbReference type="ARBA" id="ARBA00022679"/>
    </source>
</evidence>
<evidence type="ECO:0000256" key="6">
    <source>
        <dbReference type="ARBA" id="ARBA00023136"/>
    </source>
</evidence>
<comment type="catalytic activity">
    <reaction evidence="8">
        <text>alpha-D-glucosaminyl-[heparan sulfate](n) + 3'-phosphoadenylyl sulfate = 6-sulfo-alpha-D-glucosaminyl-[heparan sulfate](n) + adenosine 3',5'-bisphosphate + H(+)</text>
        <dbReference type="Rhea" id="RHEA:56604"/>
        <dbReference type="Rhea" id="RHEA-COMP:9830"/>
        <dbReference type="Rhea" id="RHEA-COMP:14621"/>
        <dbReference type="ChEBI" id="CHEBI:15378"/>
        <dbReference type="ChEBI" id="CHEBI:58339"/>
        <dbReference type="ChEBI" id="CHEBI:58343"/>
        <dbReference type="ChEBI" id="CHEBI:58388"/>
        <dbReference type="ChEBI" id="CHEBI:140604"/>
    </reaction>
</comment>
<protein>
    <recommendedName>
        <fullName evidence="8">Heparan-sulfate 6-O-sulfotransferase</fullName>
        <ecNumber evidence="8">2.8.2.-</ecNumber>
    </recommendedName>
</protein>
<evidence type="ECO:0000313" key="10">
    <source>
        <dbReference type="Proteomes" id="UP000321570"/>
    </source>
</evidence>
<dbReference type="InterPro" id="IPR005331">
    <property type="entry name" value="Sulfotransferase"/>
</dbReference>
<evidence type="ECO:0000256" key="1">
    <source>
        <dbReference type="ARBA" id="ARBA00004167"/>
    </source>
</evidence>
<dbReference type="InterPro" id="IPR010635">
    <property type="entry name" value="Heparan_SO4-6-sulfoTrfase"/>
</dbReference>
<comment type="subcellular location">
    <subcellularLocation>
        <location evidence="1">Membrane</location>
        <topology evidence="1">Single-pass membrane protein</topology>
    </subcellularLocation>
    <subcellularLocation>
        <location evidence="8">Membrane</location>
        <topology evidence="8">Single-pass type II membrane protein</topology>
    </subcellularLocation>
</comment>
<keyword evidence="8" id="KW-0735">Signal-anchor</keyword>
<dbReference type="SUPFAM" id="SSF52540">
    <property type="entry name" value="P-loop containing nucleoside triphosphate hydrolases"/>
    <property type="match status" value="1"/>
</dbReference>
<keyword evidence="4" id="KW-0812">Transmembrane</keyword>
<comment type="function">
    <text evidence="8">6-O-sulfation enzyme which catalyzes the transfer of sulfate from 3'-phosphoadenosine 5'-phosphosulfate (PAPS) to position 6 of the N-sulfoglucosamine residue (GlcNS) of heparan sulfate.</text>
</comment>
<dbReference type="Pfam" id="PF03567">
    <property type="entry name" value="Sulfotransfer_2"/>
    <property type="match status" value="1"/>
</dbReference>
<gene>
    <name evidence="9" type="ORF">WMSIL1_LOCUS61</name>
</gene>
<keyword evidence="10" id="KW-1185">Reference proteome</keyword>
<name>A0A564XU94_HYMDI</name>
<evidence type="ECO:0000256" key="4">
    <source>
        <dbReference type="ARBA" id="ARBA00022692"/>
    </source>
</evidence>
<keyword evidence="5" id="KW-1133">Transmembrane helix</keyword>
<keyword evidence="7" id="KW-0325">Glycoprotein</keyword>